<accession>M5ENE1</accession>
<evidence type="ECO:0000313" key="1">
    <source>
        <dbReference type="EMBL" id="CCV05673.1"/>
    </source>
</evidence>
<dbReference type="AlphaFoldDB" id="M5ENE1"/>
<organism evidence="1 2">
    <name type="scientific">Mesorhizobium metallidurans STM 2683</name>
    <dbReference type="NCBI Taxonomy" id="1297569"/>
    <lineage>
        <taxon>Bacteria</taxon>
        <taxon>Pseudomonadati</taxon>
        <taxon>Pseudomonadota</taxon>
        <taxon>Alphaproteobacteria</taxon>
        <taxon>Hyphomicrobiales</taxon>
        <taxon>Phyllobacteriaceae</taxon>
        <taxon>Mesorhizobium</taxon>
    </lineage>
</organism>
<comment type="caution">
    <text evidence="1">The sequence shown here is derived from an EMBL/GenBank/DDBJ whole genome shotgun (WGS) entry which is preliminary data.</text>
</comment>
<reference evidence="1 2" key="1">
    <citation type="submission" date="2013-02" db="EMBL/GenBank/DDBJ databases">
        <authorList>
            <person name="Genoscope - CEA"/>
        </authorList>
    </citation>
    <scope>NUCLEOTIDE SEQUENCE [LARGE SCALE GENOMIC DNA]</scope>
    <source>
        <strain evidence="1 2">STM 2683</strain>
    </source>
</reference>
<sequence length="81" mass="8928">MSREDADVFAEGIRRGGTLVTARVDDELAPKTQEILNGFSPVNIGDRRSEYEAGGWTGFDPYGGDYSALDADRDRARRDTT</sequence>
<proteinExistence type="predicted"/>
<dbReference type="EMBL" id="CAUM01000072">
    <property type="protein sequence ID" value="CCV05673.1"/>
    <property type="molecule type" value="Genomic_DNA"/>
</dbReference>
<protein>
    <submittedName>
        <fullName evidence="1">Uncharacterized protein</fullName>
    </submittedName>
</protein>
<keyword evidence="2" id="KW-1185">Reference proteome</keyword>
<dbReference type="STRING" id="1297569.MESS2_1630030"/>
<evidence type="ECO:0000313" key="2">
    <source>
        <dbReference type="Proteomes" id="UP000012062"/>
    </source>
</evidence>
<dbReference type="Proteomes" id="UP000012062">
    <property type="component" value="Unassembled WGS sequence"/>
</dbReference>
<gene>
    <name evidence="1" type="ORF">MESS2_1630030</name>
</gene>
<name>M5ENE1_9HYPH</name>